<dbReference type="AlphaFoldDB" id="A0A2R3QQS3"/>
<dbReference type="SUPFAM" id="SSF88874">
    <property type="entry name" value="Receptor-binding domain of short tail fibre protein gp12"/>
    <property type="match status" value="1"/>
</dbReference>
<evidence type="ECO:0000313" key="2">
    <source>
        <dbReference type="EMBL" id="AVO54062.1"/>
    </source>
</evidence>
<protein>
    <submittedName>
        <fullName evidence="2">Phage tail protein</fullName>
    </submittedName>
</protein>
<dbReference type="InterPro" id="IPR037053">
    <property type="entry name" value="Phage_tail_collar_dom_sf"/>
</dbReference>
<reference evidence="2 3" key="1">
    <citation type="submission" date="2018-03" db="EMBL/GenBank/DDBJ databases">
        <title>Complete genome sequence and methylome analysis of Pseudomonas mendocina NEB 698.</title>
        <authorList>
            <person name="Morgan R.D."/>
        </authorList>
    </citation>
    <scope>NUCLEOTIDE SEQUENCE [LARGE SCALE GENOMIC DNA]</scope>
    <source>
        <strain evidence="2 3">NEB698</strain>
    </source>
</reference>
<sequence>MDDAFIGEIRIITWNWAPDGWLLCNGQLLNISQYQALFAILGNRFGGSINNNNFKVPDLQGRAVSCYGQGTGLTNHNFGTTYGEDSTTLTSNQIPPHNHALFSGSSSAGPTAYVQTPATDNYIGHVPGTGQKSFVSQTTPEVGMSPSAISSVGNGAPHENRQPFLVMNYIICYDGEYPIHP</sequence>
<evidence type="ECO:0000313" key="3">
    <source>
        <dbReference type="Proteomes" id="UP000238327"/>
    </source>
</evidence>
<proteinExistence type="predicted"/>
<accession>A0A2R3QQS3</accession>
<feature type="domain" description="Phage tail collar" evidence="1">
    <location>
        <begin position="7"/>
        <end position="63"/>
    </location>
</feature>
<dbReference type="InterPro" id="IPR011083">
    <property type="entry name" value="Phage_tail_collar_dom"/>
</dbReference>
<dbReference type="Proteomes" id="UP000238327">
    <property type="component" value="Chromosome"/>
</dbReference>
<dbReference type="EMBL" id="CP027657">
    <property type="protein sequence ID" value="AVO54062.1"/>
    <property type="molecule type" value="Genomic_DNA"/>
</dbReference>
<dbReference type="Pfam" id="PF07484">
    <property type="entry name" value="Collar"/>
    <property type="match status" value="1"/>
</dbReference>
<dbReference type="RefSeq" id="WP_106738808.1">
    <property type="nucleotide sequence ID" value="NZ_CP027657.1"/>
</dbReference>
<gene>
    <name evidence="2" type="ORF">C7A17_15240</name>
</gene>
<dbReference type="OrthoDB" id="9810174at2"/>
<name>A0A2R3QQS3_ECTME</name>
<organism evidence="2 3">
    <name type="scientific">Ectopseudomonas mendocina</name>
    <name type="common">Pseudomonas mendocina</name>
    <dbReference type="NCBI Taxonomy" id="300"/>
    <lineage>
        <taxon>Bacteria</taxon>
        <taxon>Pseudomonadati</taxon>
        <taxon>Pseudomonadota</taxon>
        <taxon>Gammaproteobacteria</taxon>
        <taxon>Pseudomonadales</taxon>
        <taxon>Pseudomonadaceae</taxon>
        <taxon>Ectopseudomonas</taxon>
    </lineage>
</organism>
<dbReference type="Gene3D" id="3.90.1340.10">
    <property type="entry name" value="Phage tail collar domain"/>
    <property type="match status" value="1"/>
</dbReference>
<evidence type="ECO:0000259" key="1">
    <source>
        <dbReference type="Pfam" id="PF07484"/>
    </source>
</evidence>